<proteinExistence type="predicted"/>
<organism evidence="1 2">
    <name type="scientific">Phytophthora megakarya</name>
    <dbReference type="NCBI Taxonomy" id="4795"/>
    <lineage>
        <taxon>Eukaryota</taxon>
        <taxon>Sar</taxon>
        <taxon>Stramenopiles</taxon>
        <taxon>Oomycota</taxon>
        <taxon>Peronosporomycetes</taxon>
        <taxon>Peronosporales</taxon>
        <taxon>Peronosporaceae</taxon>
        <taxon>Phytophthora</taxon>
    </lineage>
</organism>
<protein>
    <submittedName>
        <fullName evidence="1">Uncharacterized protein</fullName>
    </submittedName>
</protein>
<comment type="caution">
    <text evidence="1">The sequence shown here is derived from an EMBL/GenBank/DDBJ whole genome shotgun (WGS) entry which is preliminary data.</text>
</comment>
<evidence type="ECO:0000313" key="1">
    <source>
        <dbReference type="EMBL" id="OWY98400.1"/>
    </source>
</evidence>
<keyword evidence="2" id="KW-1185">Reference proteome</keyword>
<dbReference type="OrthoDB" id="105136at2759"/>
<dbReference type="EMBL" id="NBNE01009450">
    <property type="protein sequence ID" value="OWY98400.1"/>
    <property type="molecule type" value="Genomic_DNA"/>
</dbReference>
<sequence length="244" mass="28048">MELRPVANSTRVMDTDATIASTITISTVIMTRAARTTHKDYDYKGYISYGYKSYGKDYDNYGKDYYGNAYYNNNNETIATVGPTTTGVNLRWVIDPALAFQILKASGDKGDLIESKLSVPAWRPVISLESVNGEQWRRMKTQFTKLTQVLQPISELTNLFETRGRELLAFETVIDALKVNELSVACFYEWVFERTFDSQKFAEVCHSTWEWRKQIALKGFADDGVKQRTVEWCVEEIRCTPRFD</sequence>
<dbReference type="Proteomes" id="UP000198211">
    <property type="component" value="Unassembled WGS sequence"/>
</dbReference>
<dbReference type="AlphaFoldDB" id="A0A225UZ64"/>
<reference evidence="2" key="1">
    <citation type="submission" date="2017-03" db="EMBL/GenBank/DDBJ databases">
        <title>Phytopthora megakarya and P. palmivora, two closely related causual agents of cacao black pod achieved similar genome size and gene model numbers by different mechanisms.</title>
        <authorList>
            <person name="Ali S."/>
            <person name="Shao J."/>
            <person name="Larry D.J."/>
            <person name="Kronmiller B."/>
            <person name="Shen D."/>
            <person name="Strem M.D."/>
            <person name="Melnick R.L."/>
            <person name="Guiltinan M.J."/>
            <person name="Tyler B.M."/>
            <person name="Meinhardt L.W."/>
            <person name="Bailey B.A."/>
        </authorList>
    </citation>
    <scope>NUCLEOTIDE SEQUENCE [LARGE SCALE GENOMIC DNA]</scope>
    <source>
        <strain evidence="2">zdho120</strain>
    </source>
</reference>
<evidence type="ECO:0000313" key="2">
    <source>
        <dbReference type="Proteomes" id="UP000198211"/>
    </source>
</evidence>
<accession>A0A225UZ64</accession>
<name>A0A225UZ64_9STRA</name>
<gene>
    <name evidence="1" type="ORF">PHMEG_00030849</name>
</gene>